<reference evidence="1 2" key="1">
    <citation type="submission" date="2016-10" db="EMBL/GenBank/DDBJ databases">
        <authorList>
            <person name="de Groot N.N."/>
        </authorList>
    </citation>
    <scope>NUCLEOTIDE SEQUENCE [LARGE SCALE GENOMIC DNA]</scope>
    <source>
        <strain evidence="1 2">Z108</strain>
    </source>
</reference>
<name>A0A1I3GEQ2_SELRU</name>
<evidence type="ECO:0000313" key="2">
    <source>
        <dbReference type="Proteomes" id="UP000183639"/>
    </source>
</evidence>
<dbReference type="AlphaFoldDB" id="A0A1I3GEQ2"/>
<dbReference type="Proteomes" id="UP000183639">
    <property type="component" value="Unassembled WGS sequence"/>
</dbReference>
<protein>
    <submittedName>
        <fullName evidence="1">Uncharacterized protein</fullName>
    </submittedName>
</protein>
<accession>A0A1I3GEQ2</accession>
<proteinExistence type="predicted"/>
<sequence>MSFEQFSLNSRMRKCAFCRHWYDLTNSCIRPKAPNIGIWEYDTRAMRMCLKRNTDTEGYFGCTKYECKIVDGK</sequence>
<evidence type="ECO:0000313" key="1">
    <source>
        <dbReference type="EMBL" id="SFI21949.1"/>
    </source>
</evidence>
<dbReference type="EMBL" id="FOQK01000022">
    <property type="protein sequence ID" value="SFI21949.1"/>
    <property type="molecule type" value="Genomic_DNA"/>
</dbReference>
<organism evidence="1 2">
    <name type="scientific">Selenomonas ruminantium</name>
    <dbReference type="NCBI Taxonomy" id="971"/>
    <lineage>
        <taxon>Bacteria</taxon>
        <taxon>Bacillati</taxon>
        <taxon>Bacillota</taxon>
        <taxon>Negativicutes</taxon>
        <taxon>Selenomonadales</taxon>
        <taxon>Selenomonadaceae</taxon>
        <taxon>Selenomonas</taxon>
    </lineage>
</organism>
<gene>
    <name evidence="1" type="ORF">SAMN04487861_1225</name>
</gene>